<name>A0AA85IRM7_TRIRE</name>
<protein>
    <recommendedName>
        <fullName evidence="8">ANK_REP_REGION domain-containing protein</fullName>
    </recommendedName>
</protein>
<dbReference type="PANTHER" id="PTHR24173:SF74">
    <property type="entry name" value="ANKYRIN REPEAT DOMAIN-CONTAINING PROTEIN 16"/>
    <property type="match status" value="1"/>
</dbReference>
<evidence type="ECO:0000313" key="7">
    <source>
        <dbReference type="WBParaSite" id="TREG1_103360.1"/>
    </source>
</evidence>
<feature type="region of interest" description="Disordered" evidence="5">
    <location>
        <begin position="801"/>
        <end position="878"/>
    </location>
</feature>
<feature type="repeat" description="ANK" evidence="3">
    <location>
        <begin position="146"/>
        <end position="178"/>
    </location>
</feature>
<keyword evidence="2 3" id="KW-0040">ANK repeat</keyword>
<feature type="repeat" description="ANK" evidence="3">
    <location>
        <begin position="80"/>
        <end position="112"/>
    </location>
</feature>
<evidence type="ECO:0008006" key="8">
    <source>
        <dbReference type="Google" id="ProtNLM"/>
    </source>
</evidence>
<keyword evidence="4" id="KW-0175">Coiled coil</keyword>
<dbReference type="PROSITE" id="PS50088">
    <property type="entry name" value="ANK_REPEAT"/>
    <property type="match status" value="5"/>
</dbReference>
<evidence type="ECO:0000313" key="6">
    <source>
        <dbReference type="Proteomes" id="UP000050795"/>
    </source>
</evidence>
<dbReference type="InterPro" id="IPR036770">
    <property type="entry name" value="Ankyrin_rpt-contain_sf"/>
</dbReference>
<dbReference type="PROSITE" id="PS50297">
    <property type="entry name" value="ANK_REP_REGION"/>
    <property type="match status" value="4"/>
</dbReference>
<feature type="compositionally biased region" description="Polar residues" evidence="5">
    <location>
        <begin position="1069"/>
        <end position="1082"/>
    </location>
</feature>
<feature type="coiled-coil region" evidence="4">
    <location>
        <begin position="1341"/>
        <end position="1441"/>
    </location>
</feature>
<feature type="compositionally biased region" description="Polar residues" evidence="5">
    <location>
        <begin position="16"/>
        <end position="29"/>
    </location>
</feature>
<dbReference type="Pfam" id="PF12796">
    <property type="entry name" value="Ank_2"/>
    <property type="match status" value="2"/>
</dbReference>
<feature type="coiled-coil region" evidence="4">
    <location>
        <begin position="1684"/>
        <end position="1714"/>
    </location>
</feature>
<feature type="region of interest" description="Disordered" evidence="5">
    <location>
        <begin position="297"/>
        <end position="366"/>
    </location>
</feature>
<evidence type="ECO:0000256" key="2">
    <source>
        <dbReference type="ARBA" id="ARBA00023043"/>
    </source>
</evidence>
<feature type="coiled-coil region" evidence="4">
    <location>
        <begin position="1274"/>
        <end position="1315"/>
    </location>
</feature>
<organism evidence="6 7">
    <name type="scientific">Trichobilharzia regenti</name>
    <name type="common">Nasal bird schistosome</name>
    <dbReference type="NCBI Taxonomy" id="157069"/>
    <lineage>
        <taxon>Eukaryota</taxon>
        <taxon>Metazoa</taxon>
        <taxon>Spiralia</taxon>
        <taxon>Lophotrochozoa</taxon>
        <taxon>Platyhelminthes</taxon>
        <taxon>Trematoda</taxon>
        <taxon>Digenea</taxon>
        <taxon>Strigeidida</taxon>
        <taxon>Schistosomatoidea</taxon>
        <taxon>Schistosomatidae</taxon>
        <taxon>Trichobilharzia</taxon>
    </lineage>
</organism>
<feature type="compositionally biased region" description="Polar residues" evidence="5">
    <location>
        <begin position="802"/>
        <end position="815"/>
    </location>
</feature>
<feature type="compositionally biased region" description="Basic and acidic residues" evidence="5">
    <location>
        <begin position="387"/>
        <end position="397"/>
    </location>
</feature>
<feature type="region of interest" description="Disordered" evidence="5">
    <location>
        <begin position="1177"/>
        <end position="1197"/>
    </location>
</feature>
<feature type="compositionally biased region" description="Basic and acidic residues" evidence="5">
    <location>
        <begin position="311"/>
        <end position="321"/>
    </location>
</feature>
<evidence type="ECO:0000256" key="5">
    <source>
        <dbReference type="SAM" id="MobiDB-lite"/>
    </source>
</evidence>
<feature type="compositionally biased region" description="Low complexity" evidence="5">
    <location>
        <begin position="1083"/>
        <end position="1094"/>
    </location>
</feature>
<feature type="region of interest" description="Disordered" evidence="5">
    <location>
        <begin position="1"/>
        <end position="29"/>
    </location>
</feature>
<feature type="repeat" description="ANK" evidence="3">
    <location>
        <begin position="179"/>
        <end position="211"/>
    </location>
</feature>
<feature type="region of interest" description="Disordered" evidence="5">
    <location>
        <begin position="613"/>
        <end position="634"/>
    </location>
</feature>
<proteinExistence type="predicted"/>
<dbReference type="Gene3D" id="1.25.40.20">
    <property type="entry name" value="Ankyrin repeat-containing domain"/>
    <property type="match status" value="1"/>
</dbReference>
<keyword evidence="1" id="KW-0677">Repeat</keyword>
<feature type="compositionally biased region" description="Basic residues" evidence="5">
    <location>
        <begin position="1"/>
        <end position="12"/>
    </location>
</feature>
<feature type="coiled-coil region" evidence="4">
    <location>
        <begin position="1827"/>
        <end position="1854"/>
    </location>
</feature>
<feature type="region of interest" description="Disordered" evidence="5">
    <location>
        <begin position="1069"/>
        <end position="1098"/>
    </location>
</feature>
<feature type="repeat" description="ANK" evidence="3">
    <location>
        <begin position="212"/>
        <end position="244"/>
    </location>
</feature>
<feature type="repeat" description="ANK" evidence="3">
    <location>
        <begin position="113"/>
        <end position="145"/>
    </location>
</feature>
<dbReference type="SMART" id="SM00248">
    <property type="entry name" value="ANK"/>
    <property type="match status" value="6"/>
</dbReference>
<dbReference type="SUPFAM" id="SSF48403">
    <property type="entry name" value="Ankyrin repeat"/>
    <property type="match status" value="1"/>
</dbReference>
<accession>A0AA85IRM7</accession>
<dbReference type="WBParaSite" id="TREG1_103360.1">
    <property type="protein sequence ID" value="TREG1_103360.1"/>
    <property type="gene ID" value="TREG1_103360"/>
</dbReference>
<reference evidence="7" key="2">
    <citation type="submission" date="2023-11" db="UniProtKB">
        <authorList>
            <consortium name="WormBaseParasite"/>
        </authorList>
    </citation>
    <scope>IDENTIFICATION</scope>
</reference>
<dbReference type="PANTHER" id="PTHR24173">
    <property type="entry name" value="ANKYRIN REPEAT CONTAINING"/>
    <property type="match status" value="1"/>
</dbReference>
<feature type="compositionally biased region" description="Acidic residues" evidence="5">
    <location>
        <begin position="853"/>
        <end position="877"/>
    </location>
</feature>
<feature type="region of interest" description="Disordered" evidence="5">
    <location>
        <begin position="378"/>
        <end position="397"/>
    </location>
</feature>
<feature type="compositionally biased region" description="Polar residues" evidence="5">
    <location>
        <begin position="613"/>
        <end position="628"/>
    </location>
</feature>
<evidence type="ECO:0000256" key="3">
    <source>
        <dbReference type="PROSITE-ProRule" id="PRU00023"/>
    </source>
</evidence>
<sequence>MRKFFSKLQKGKLSRENSPSASSLGSHDSLHNVSNGNVRSVWSYVVNEKDLPKLHKAVWKEDIKKVRNLVRREPMVGDKYNRTPLHYACFKGNEDIVRELLEFNAKVNVVDNNFQTPLMKAIEGGFCQCIKLLMDYRADLTVQDSEGNAAIHQAINSSSPEIVSLLIKAGVSINTHNKEGKTGLHLAVERQDVKMVSHLLNNGAEVNCVDKNGRSALMLACLQGNSKITEILMSHGAYASLKDKKGHTPMEVALQRGHLECLQIMSTMAKNNADTKTPSLIDDSDESSEKSYEIINSLNGNLDDDETEDEGAVKSKEHIVVDKPPVPPNFTSSESRESHSARRSTANSHVMEVERESGDNISSVNSFSDDRYLESHKSEGLINTDVSQREHSQTTEMKDCLHKEQTATEIISDDFLEENALESMEIQEPIIWSPRSLKDVQLPIHDHVNSGPQIKYLDPLLDSLSVNSANAKIPLKSEVVKFESHQNTSSALSTSPATGRFEKYSSSSEINSIMPMEFYSEKIQSSSVYCKCKENKNEVGMGELETHVNRSNELLVNEPENDRENLFSMHNTEEKEINSWNSDTESESLDRMAQIEAVINKKIQEYAKVSFLSRSTGPSTTSPQQNQGDALPSLDKNKLELKNIPCSENNMRWDQSDWDSESSTGISSIEVKVNDQVKAFLLSPNHKMSHNGDYCLENRLTNGYSINSTNKVPHPSINQEQSNAPPEEVTYTDKLKEINWDSSSDNDSSIKNIPLVNDLSNGVIHLINNKTPKKLNISPPSDMSMNKKSSVYLESHHLTNEMELQSNPKSDTQMKPSEDATDFGKQNGKLNTHDYGEPHSPLSSAGKIINSDSSDDTSTYDEVDSLSPITEEEEDGSEMLKEKRKVINKGHTVQCITQPSTDERKYNTEPNVLLPTSEIDAVQRFEDTEPIRAVPCIEHSSDNSRIHESNDKIQCLSRSKVMNGTEHTQQIPYNSVTENSEVKNNPLSITLEQHLSTMNGIPTLTDHYVMMSKNQKSTQPLKSDQTFDYFELNSMGRLNSEASDSLESISIQNGEAAVCGLNGGSKDNQSIMSFEKSSPNFKSSSPRETSTRSTRSSDKQFLNLQPLVVENRRRVLCTSVVVDPDSKFTSKGATLDTTVEDTDSISLDTNLEPNCHLDELHQTKSPEKDKTLYSVHKSELPNQMDSNERSDIDSKSSRLNDTNKLVVHFNQDENLLNKSKLGNQIDFHQIRPTQIGEWKEEKLERFLNKCTSVISQEYDSKKTEPQINSSMCSVEKLRAQLLQALQALQNEHNAYEELEAARDACEARIREMNLQNMNLLSNTCDEQKSNNSVITNEIAMNMELRNQLERLKFELTMKQEKSEHLERELKNMNECYSKLNENLIKTENEKDDLESQVGQLMRRLEILQSDNMKINEINTRLKENVAEYSNAQDRFKKMKENLFYHRRLLETQQATLNNGLKHVRLRVDDIKTVIGDMKQWCKLNSRDANDETKNNPVKCDASQMVNLTVDYTEKNEMLEQTLDKKLQEIDYLTDVHQKLIACYDTVHKKLEKYLYNERLIYNNLTKLSENYDINVNNSNNRTVSDVLVPPPITNSVLYQLTSLLRIMGANQESANDLTIHLDSIKSNGKIPSTESVQQNHIQEVTLEEITSLAGKLASTEKSLYEIRKEYENCVTELKRNDAQLSSSELIINQLTNELNQYKELKETRESQFNQLSTSTQTECADSQALPSIKLDERNPLIKELLSRLEQAEQKVSQLANLNPMNSLKSSGENDKSLQTDSYEIKDQCNKQNTVKVTKPLEIKASAPRELKSDDEVENVSPHIIDQISTLRQRISELESDRERLCKENERLSDRTEKQRRFTEKLTNHLCQSTLTQQTQQPQIIPPQPPIQQLPTLGYSMYTQPTILLPQPVCNVTQHGLQRLVLL</sequence>
<evidence type="ECO:0000256" key="1">
    <source>
        <dbReference type="ARBA" id="ARBA00022737"/>
    </source>
</evidence>
<keyword evidence="6" id="KW-1185">Reference proteome</keyword>
<dbReference type="Proteomes" id="UP000050795">
    <property type="component" value="Unassembled WGS sequence"/>
</dbReference>
<dbReference type="InterPro" id="IPR002110">
    <property type="entry name" value="Ankyrin_rpt"/>
</dbReference>
<evidence type="ECO:0000256" key="4">
    <source>
        <dbReference type="SAM" id="Coils"/>
    </source>
</evidence>
<feature type="compositionally biased region" description="Basic and acidic residues" evidence="5">
    <location>
        <begin position="1186"/>
        <end position="1197"/>
    </location>
</feature>
<reference evidence="6" key="1">
    <citation type="submission" date="2022-06" db="EMBL/GenBank/DDBJ databases">
        <authorList>
            <person name="Berger JAMES D."/>
            <person name="Berger JAMES D."/>
        </authorList>
    </citation>
    <scope>NUCLEOTIDE SEQUENCE [LARGE SCALE GENOMIC DNA]</scope>
</reference>